<sequence length="76" mass="9037">ALPPLFSLGYHQCRWNYEDEADVKAVDAGFDLHGIPYDVIWLDIEHTNGKRYFTWDSKLFPNPIELQHHLQKKNRK</sequence>
<keyword evidence="2" id="KW-0326">Glycosidase</keyword>
<dbReference type="Pfam" id="PF01055">
    <property type="entry name" value="Glyco_hydro_31_2nd"/>
    <property type="match status" value="1"/>
</dbReference>
<organism evidence="4 5">
    <name type="scientific">Cirrhinus mrigala</name>
    <name type="common">Mrigala</name>
    <dbReference type="NCBI Taxonomy" id="683832"/>
    <lineage>
        <taxon>Eukaryota</taxon>
        <taxon>Metazoa</taxon>
        <taxon>Chordata</taxon>
        <taxon>Craniata</taxon>
        <taxon>Vertebrata</taxon>
        <taxon>Euteleostomi</taxon>
        <taxon>Actinopterygii</taxon>
        <taxon>Neopterygii</taxon>
        <taxon>Teleostei</taxon>
        <taxon>Ostariophysi</taxon>
        <taxon>Cypriniformes</taxon>
        <taxon>Cyprinidae</taxon>
        <taxon>Labeoninae</taxon>
        <taxon>Labeonini</taxon>
        <taxon>Cirrhinus</taxon>
    </lineage>
</organism>
<dbReference type="Gene3D" id="3.20.20.80">
    <property type="entry name" value="Glycosidases"/>
    <property type="match status" value="1"/>
</dbReference>
<feature type="domain" description="Glycoside hydrolase family 31 TIM barrel" evidence="3">
    <location>
        <begin position="1"/>
        <end position="74"/>
    </location>
</feature>
<dbReference type="SUPFAM" id="SSF51445">
    <property type="entry name" value="(Trans)glycosidases"/>
    <property type="match status" value="1"/>
</dbReference>
<gene>
    <name evidence="4" type="ORF">M9458_035115</name>
</gene>
<keyword evidence="5" id="KW-1185">Reference proteome</keyword>
<comment type="similarity">
    <text evidence="1 2">Belongs to the glycosyl hydrolase 31 family.</text>
</comment>
<dbReference type="Proteomes" id="UP001529510">
    <property type="component" value="Unassembled WGS sequence"/>
</dbReference>
<feature type="non-terminal residue" evidence="4">
    <location>
        <position position="1"/>
    </location>
</feature>
<dbReference type="InterPro" id="IPR017853">
    <property type="entry name" value="GH"/>
</dbReference>
<evidence type="ECO:0000256" key="2">
    <source>
        <dbReference type="RuleBase" id="RU361185"/>
    </source>
</evidence>
<dbReference type="EMBL" id="JAMKFB020000017">
    <property type="protein sequence ID" value="KAL0170519.1"/>
    <property type="molecule type" value="Genomic_DNA"/>
</dbReference>
<evidence type="ECO:0000259" key="3">
    <source>
        <dbReference type="Pfam" id="PF01055"/>
    </source>
</evidence>
<keyword evidence="2" id="KW-0378">Hydrolase</keyword>
<protein>
    <recommendedName>
        <fullName evidence="3">Glycoside hydrolase family 31 TIM barrel domain-containing protein</fullName>
    </recommendedName>
</protein>
<evidence type="ECO:0000256" key="1">
    <source>
        <dbReference type="ARBA" id="ARBA00007806"/>
    </source>
</evidence>
<proteinExistence type="inferred from homology"/>
<name>A0ABD0P8Z4_CIRMR</name>
<reference evidence="4 5" key="1">
    <citation type="submission" date="2024-05" db="EMBL/GenBank/DDBJ databases">
        <title>Genome sequencing and assembly of Indian major carp, Cirrhinus mrigala (Hamilton, 1822).</title>
        <authorList>
            <person name="Mohindra V."/>
            <person name="Chowdhury L.M."/>
            <person name="Lal K."/>
            <person name="Jena J.K."/>
        </authorList>
    </citation>
    <scope>NUCLEOTIDE SEQUENCE [LARGE SCALE GENOMIC DNA]</scope>
    <source>
        <strain evidence="4">CM1030</strain>
        <tissue evidence="4">Blood</tissue>
    </source>
</reference>
<dbReference type="InterPro" id="IPR000322">
    <property type="entry name" value="Glyco_hydro_31_TIM"/>
</dbReference>
<comment type="caution">
    <text evidence="4">The sequence shown here is derived from an EMBL/GenBank/DDBJ whole genome shotgun (WGS) entry which is preliminary data.</text>
</comment>
<feature type="non-terminal residue" evidence="4">
    <location>
        <position position="76"/>
    </location>
</feature>
<evidence type="ECO:0000313" key="5">
    <source>
        <dbReference type="Proteomes" id="UP001529510"/>
    </source>
</evidence>
<dbReference type="GO" id="GO:0016798">
    <property type="term" value="F:hydrolase activity, acting on glycosyl bonds"/>
    <property type="evidence" value="ECO:0007669"/>
    <property type="project" value="UniProtKB-KW"/>
</dbReference>
<evidence type="ECO:0000313" key="4">
    <source>
        <dbReference type="EMBL" id="KAL0170519.1"/>
    </source>
</evidence>
<accession>A0ABD0P8Z4</accession>
<dbReference type="PANTHER" id="PTHR22762">
    <property type="entry name" value="ALPHA-GLUCOSIDASE"/>
    <property type="match status" value="1"/>
</dbReference>
<dbReference type="AlphaFoldDB" id="A0ABD0P8Z4"/>
<dbReference type="PANTHER" id="PTHR22762:SF60">
    <property type="entry name" value="NEUTRAL ALPHA-GLUCOSIDASE C"/>
    <property type="match status" value="1"/>
</dbReference>